<reference evidence="8 9" key="1">
    <citation type="submission" date="2016-03" db="EMBL/GenBank/DDBJ databases">
        <authorList>
            <person name="Ploux O."/>
        </authorList>
    </citation>
    <scope>NUCLEOTIDE SEQUENCE [LARGE SCALE GENOMIC DNA]</scope>
    <source>
        <strain evidence="8 9">UAMH 11012</strain>
    </source>
</reference>
<dbReference type="EMBL" id="FJOG01000003">
    <property type="protein sequence ID" value="CZR53051.1"/>
    <property type="molecule type" value="Genomic_DNA"/>
</dbReference>
<gene>
    <name evidence="8" type="ORF">PAC_02929</name>
</gene>
<dbReference type="AlphaFoldDB" id="A0A1L7WJW7"/>
<dbReference type="InterPro" id="IPR043216">
    <property type="entry name" value="PAP-like"/>
</dbReference>
<dbReference type="SMART" id="SM00014">
    <property type="entry name" value="acidPPc"/>
    <property type="match status" value="1"/>
</dbReference>
<evidence type="ECO:0000256" key="3">
    <source>
        <dbReference type="ARBA" id="ARBA00022692"/>
    </source>
</evidence>
<dbReference type="PANTHER" id="PTHR10165">
    <property type="entry name" value="LIPID PHOSPHATE PHOSPHATASE"/>
    <property type="match status" value="1"/>
</dbReference>
<keyword evidence="3 6" id="KW-0812">Transmembrane</keyword>
<comment type="similarity">
    <text evidence="2">Belongs to the PA-phosphatase related phosphoesterase family.</text>
</comment>
<dbReference type="PANTHER" id="PTHR10165:SF35">
    <property type="entry name" value="RE23632P"/>
    <property type="match status" value="1"/>
</dbReference>
<evidence type="ECO:0000256" key="1">
    <source>
        <dbReference type="ARBA" id="ARBA00004141"/>
    </source>
</evidence>
<protein>
    <recommendedName>
        <fullName evidence="7">Phosphatidic acid phosphatase type 2/haloperoxidase domain-containing protein</fullName>
    </recommendedName>
</protein>
<feature type="transmembrane region" description="Helical" evidence="6">
    <location>
        <begin position="194"/>
        <end position="212"/>
    </location>
</feature>
<dbReference type="OrthoDB" id="10030083at2759"/>
<evidence type="ECO:0000313" key="9">
    <source>
        <dbReference type="Proteomes" id="UP000184330"/>
    </source>
</evidence>
<dbReference type="GO" id="GO:0008195">
    <property type="term" value="F:phosphatidate phosphatase activity"/>
    <property type="evidence" value="ECO:0007669"/>
    <property type="project" value="TreeGrafter"/>
</dbReference>
<dbReference type="SUPFAM" id="SSF48317">
    <property type="entry name" value="Acid phosphatase/Vanadium-dependent haloperoxidase"/>
    <property type="match status" value="1"/>
</dbReference>
<sequence length="338" mass="37507">MGSTHRLSDLTSLEFSKPTIITFIRNHAAAIFRDWVRLWVLCGMAAVIHSIPIYKPDNRIVPVYLGPSGQFTFPTELLYPKKAALVSTSICTFLTGIMPSLVMTLFQIKIQSALDWRIGTTGVMKAVLVTTIISCCLKHFVGGFRPHYIEVCQPDLALLTNLDASSNTTWWMSPSACTGNEKAVHEALRGLPSGHAASAFSAAVFLSLYLNGKLKLFSDFAPRTLSLAGLITPLLLASLMSGSQYVTHQHHAHEILVGILIGIVIGICSYRLRYAAIFDFRYNHIPLTKFSSAIDDPPTFGNLRLPNDEKRRLGQWWARLSEREEDNTLDDVELESPS</sequence>
<dbReference type="InterPro" id="IPR036938">
    <property type="entry name" value="PAP2/HPO_sf"/>
</dbReference>
<evidence type="ECO:0000259" key="7">
    <source>
        <dbReference type="SMART" id="SM00014"/>
    </source>
</evidence>
<dbReference type="GO" id="GO:0016020">
    <property type="term" value="C:membrane"/>
    <property type="evidence" value="ECO:0007669"/>
    <property type="project" value="UniProtKB-SubCell"/>
</dbReference>
<feature type="transmembrane region" description="Helical" evidence="6">
    <location>
        <begin position="224"/>
        <end position="243"/>
    </location>
</feature>
<evidence type="ECO:0000313" key="8">
    <source>
        <dbReference type="EMBL" id="CZR53051.1"/>
    </source>
</evidence>
<feature type="transmembrane region" description="Helical" evidence="6">
    <location>
        <begin position="83"/>
        <end position="106"/>
    </location>
</feature>
<keyword evidence="5 6" id="KW-0472">Membrane</keyword>
<dbReference type="Pfam" id="PF01569">
    <property type="entry name" value="PAP2"/>
    <property type="match status" value="1"/>
</dbReference>
<keyword evidence="9" id="KW-1185">Reference proteome</keyword>
<keyword evidence="4 6" id="KW-1133">Transmembrane helix</keyword>
<proteinExistence type="inferred from homology"/>
<evidence type="ECO:0000256" key="6">
    <source>
        <dbReference type="SAM" id="Phobius"/>
    </source>
</evidence>
<dbReference type="STRING" id="576137.A0A1L7WJW7"/>
<feature type="transmembrane region" description="Helical" evidence="6">
    <location>
        <begin position="35"/>
        <end position="54"/>
    </location>
</feature>
<dbReference type="GO" id="GO:0006644">
    <property type="term" value="P:phospholipid metabolic process"/>
    <property type="evidence" value="ECO:0007669"/>
    <property type="project" value="InterPro"/>
</dbReference>
<feature type="transmembrane region" description="Helical" evidence="6">
    <location>
        <begin position="255"/>
        <end position="272"/>
    </location>
</feature>
<evidence type="ECO:0000256" key="4">
    <source>
        <dbReference type="ARBA" id="ARBA00022989"/>
    </source>
</evidence>
<evidence type="ECO:0000256" key="2">
    <source>
        <dbReference type="ARBA" id="ARBA00008816"/>
    </source>
</evidence>
<feature type="domain" description="Phosphatidic acid phosphatase type 2/haloperoxidase" evidence="7">
    <location>
        <begin position="121"/>
        <end position="270"/>
    </location>
</feature>
<organism evidence="8 9">
    <name type="scientific">Phialocephala subalpina</name>
    <dbReference type="NCBI Taxonomy" id="576137"/>
    <lineage>
        <taxon>Eukaryota</taxon>
        <taxon>Fungi</taxon>
        <taxon>Dikarya</taxon>
        <taxon>Ascomycota</taxon>
        <taxon>Pezizomycotina</taxon>
        <taxon>Leotiomycetes</taxon>
        <taxon>Helotiales</taxon>
        <taxon>Mollisiaceae</taxon>
        <taxon>Phialocephala</taxon>
        <taxon>Phialocephala fortinii species complex</taxon>
    </lineage>
</organism>
<evidence type="ECO:0000256" key="5">
    <source>
        <dbReference type="ARBA" id="ARBA00023136"/>
    </source>
</evidence>
<feature type="transmembrane region" description="Helical" evidence="6">
    <location>
        <begin position="118"/>
        <end position="141"/>
    </location>
</feature>
<dbReference type="Proteomes" id="UP000184330">
    <property type="component" value="Unassembled WGS sequence"/>
</dbReference>
<accession>A0A1L7WJW7</accession>
<dbReference type="Gene3D" id="1.20.144.10">
    <property type="entry name" value="Phosphatidic acid phosphatase type 2/haloperoxidase"/>
    <property type="match status" value="1"/>
</dbReference>
<comment type="subcellular location">
    <subcellularLocation>
        <location evidence="1">Membrane</location>
        <topology evidence="1">Multi-pass membrane protein</topology>
    </subcellularLocation>
</comment>
<name>A0A1L7WJW7_9HELO</name>
<dbReference type="InterPro" id="IPR000326">
    <property type="entry name" value="PAP2/HPO"/>
</dbReference>
<dbReference type="GO" id="GO:0046839">
    <property type="term" value="P:phospholipid dephosphorylation"/>
    <property type="evidence" value="ECO:0007669"/>
    <property type="project" value="TreeGrafter"/>
</dbReference>